<keyword evidence="3" id="KW-1185">Reference proteome</keyword>
<feature type="region of interest" description="Disordered" evidence="1">
    <location>
        <begin position="1"/>
        <end position="30"/>
    </location>
</feature>
<feature type="compositionally biased region" description="Basic and acidic residues" evidence="1">
    <location>
        <begin position="11"/>
        <end position="26"/>
    </location>
</feature>
<organism evidence="2 3">
    <name type="scientific">Corchorus olitorius</name>
    <dbReference type="NCBI Taxonomy" id="93759"/>
    <lineage>
        <taxon>Eukaryota</taxon>
        <taxon>Viridiplantae</taxon>
        <taxon>Streptophyta</taxon>
        <taxon>Embryophyta</taxon>
        <taxon>Tracheophyta</taxon>
        <taxon>Spermatophyta</taxon>
        <taxon>Magnoliopsida</taxon>
        <taxon>eudicotyledons</taxon>
        <taxon>Gunneridae</taxon>
        <taxon>Pentapetalae</taxon>
        <taxon>rosids</taxon>
        <taxon>malvids</taxon>
        <taxon>Malvales</taxon>
        <taxon>Malvaceae</taxon>
        <taxon>Grewioideae</taxon>
        <taxon>Apeibeae</taxon>
        <taxon>Corchorus</taxon>
    </lineage>
</organism>
<protein>
    <submittedName>
        <fullName evidence="2">Multiprotein-bridging factor</fullName>
    </submittedName>
</protein>
<evidence type="ECO:0000256" key="1">
    <source>
        <dbReference type="SAM" id="MobiDB-lite"/>
    </source>
</evidence>
<accession>A0A1R3HLH9</accession>
<dbReference type="Proteomes" id="UP000187203">
    <property type="component" value="Unassembled WGS sequence"/>
</dbReference>
<proteinExistence type="predicted"/>
<reference evidence="3" key="1">
    <citation type="submission" date="2013-09" db="EMBL/GenBank/DDBJ databases">
        <title>Corchorus olitorius genome sequencing.</title>
        <authorList>
            <person name="Alam M."/>
            <person name="Haque M.S."/>
            <person name="Islam M.S."/>
            <person name="Emdad E.M."/>
            <person name="Islam M.M."/>
            <person name="Ahmed B."/>
            <person name="Halim A."/>
            <person name="Hossen Q.M.M."/>
            <person name="Hossain M.Z."/>
            <person name="Ahmed R."/>
            <person name="Khan M.M."/>
            <person name="Islam R."/>
            <person name="Rashid M.M."/>
            <person name="Khan S.A."/>
            <person name="Rahman M.S."/>
            <person name="Alam M."/>
            <person name="Yahiya A.S."/>
            <person name="Khan M.S."/>
            <person name="Azam M.S."/>
            <person name="Haque T."/>
            <person name="Lashkar M.Z.H."/>
            <person name="Akhand A.I."/>
            <person name="Morshed G."/>
            <person name="Roy S."/>
            <person name="Uddin K.S."/>
            <person name="Rabeya T."/>
            <person name="Hossain A.S."/>
            <person name="Chowdhury A."/>
            <person name="Snigdha A.R."/>
            <person name="Mortoza M.S."/>
            <person name="Matin S.A."/>
            <person name="Hoque S.M.E."/>
            <person name="Islam M.K."/>
            <person name="Roy D.K."/>
            <person name="Haider R."/>
            <person name="Moosa M.M."/>
            <person name="Elias S.M."/>
            <person name="Hasan A.M."/>
            <person name="Jahan S."/>
            <person name="Shafiuddin M."/>
            <person name="Mahmood N."/>
            <person name="Shommy N.S."/>
        </authorList>
    </citation>
    <scope>NUCLEOTIDE SEQUENCE [LARGE SCALE GENOMIC DNA]</scope>
    <source>
        <strain evidence="3">cv. O-4</strain>
    </source>
</reference>
<evidence type="ECO:0000313" key="3">
    <source>
        <dbReference type="Proteomes" id="UP000187203"/>
    </source>
</evidence>
<evidence type="ECO:0000313" key="2">
    <source>
        <dbReference type="EMBL" id="OMO71158.1"/>
    </source>
</evidence>
<sequence>MWSIKKGNQSLRKESEAKTQELRDPKTVNQALRTWAPKGVAGEEDESSWVC</sequence>
<gene>
    <name evidence="2" type="ORF">COLO4_28362</name>
</gene>
<dbReference type="OrthoDB" id="10329641at2759"/>
<feature type="compositionally biased region" description="Polar residues" evidence="1">
    <location>
        <begin position="1"/>
        <end position="10"/>
    </location>
</feature>
<dbReference type="AlphaFoldDB" id="A0A1R3HLH9"/>
<comment type="caution">
    <text evidence="2">The sequence shown here is derived from an EMBL/GenBank/DDBJ whole genome shotgun (WGS) entry which is preliminary data.</text>
</comment>
<dbReference type="EMBL" id="AWUE01019875">
    <property type="protein sequence ID" value="OMO71158.1"/>
    <property type="molecule type" value="Genomic_DNA"/>
</dbReference>
<name>A0A1R3HLH9_9ROSI</name>